<feature type="domain" description="C2H2-type" evidence="14">
    <location>
        <begin position="398"/>
        <end position="420"/>
    </location>
</feature>
<comment type="subcellular location">
    <subcellularLocation>
        <location evidence="1 12">Nucleus</location>
    </subcellularLocation>
</comment>
<dbReference type="SUPFAM" id="SSF57667">
    <property type="entry name" value="beta-beta-alpha zinc fingers"/>
    <property type="match status" value="2"/>
</dbReference>
<dbReference type="GO" id="GO:0000981">
    <property type="term" value="F:DNA-binding transcription factor activity, RNA polymerase II-specific"/>
    <property type="evidence" value="ECO:0007669"/>
    <property type="project" value="TreeGrafter"/>
</dbReference>
<evidence type="ECO:0000256" key="9">
    <source>
        <dbReference type="ARBA" id="ARBA00023163"/>
    </source>
</evidence>
<keyword evidence="10 12" id="KW-0539">Nucleus</keyword>
<dbReference type="InterPro" id="IPR003309">
    <property type="entry name" value="SCAN_dom"/>
</dbReference>
<dbReference type="FunFam" id="3.30.160.60:FF:002343">
    <property type="entry name" value="Zinc finger protein 33A"/>
    <property type="match status" value="1"/>
</dbReference>
<keyword evidence="8" id="KW-0238">DNA-binding</keyword>
<dbReference type="FunFam" id="3.30.160.60:FF:001992">
    <property type="entry name" value="Zinc finger and SCAN domain-containing protein 4"/>
    <property type="match status" value="1"/>
</dbReference>
<dbReference type="InterPro" id="IPR013087">
    <property type="entry name" value="Znf_C2H2_type"/>
</dbReference>
<evidence type="ECO:0000256" key="6">
    <source>
        <dbReference type="ARBA" id="ARBA00022833"/>
    </source>
</evidence>
<dbReference type="GO" id="GO:0005634">
    <property type="term" value="C:nucleus"/>
    <property type="evidence" value="ECO:0007669"/>
    <property type="project" value="UniProtKB-SubCell"/>
</dbReference>
<evidence type="ECO:0000256" key="5">
    <source>
        <dbReference type="ARBA" id="ARBA00022771"/>
    </source>
</evidence>
<keyword evidence="9" id="KW-0804">Transcription</keyword>
<evidence type="ECO:0000256" key="8">
    <source>
        <dbReference type="ARBA" id="ARBA00023125"/>
    </source>
</evidence>
<evidence type="ECO:0000313" key="18">
    <source>
        <dbReference type="RefSeq" id="XP_032343365.1"/>
    </source>
</evidence>
<accession>A0A8B6YDA1</accession>
<keyword evidence="3" id="KW-0479">Metal-binding</keyword>
<dbReference type="Proteomes" id="UP000694856">
    <property type="component" value="Chromosome 9"/>
</dbReference>
<feature type="region of interest" description="Disordered" evidence="13">
    <location>
        <begin position="1"/>
        <end position="43"/>
    </location>
</feature>
<feature type="compositionally biased region" description="Basic and acidic residues" evidence="13">
    <location>
        <begin position="186"/>
        <end position="197"/>
    </location>
</feature>
<keyword evidence="7" id="KW-0805">Transcription regulation</keyword>
<dbReference type="Pfam" id="PF00096">
    <property type="entry name" value="zf-C2H2"/>
    <property type="match status" value="4"/>
</dbReference>
<dbReference type="PROSITE" id="PS00028">
    <property type="entry name" value="ZINC_FINGER_C2H2_1"/>
    <property type="match status" value="4"/>
</dbReference>
<evidence type="ECO:0000256" key="10">
    <source>
        <dbReference type="ARBA" id="ARBA00023242"/>
    </source>
</evidence>
<feature type="compositionally biased region" description="Polar residues" evidence="13">
    <location>
        <begin position="199"/>
        <end position="213"/>
    </location>
</feature>
<dbReference type="PROSITE" id="PS50157">
    <property type="entry name" value="ZINC_FINGER_C2H2_2"/>
    <property type="match status" value="4"/>
</dbReference>
<evidence type="ECO:0000256" key="12">
    <source>
        <dbReference type="PROSITE-ProRule" id="PRU00187"/>
    </source>
</evidence>
<dbReference type="SMART" id="SM00355">
    <property type="entry name" value="ZnF_C2H2"/>
    <property type="match status" value="4"/>
</dbReference>
<keyword evidence="6" id="KW-0862">Zinc</keyword>
<evidence type="ECO:0000256" key="4">
    <source>
        <dbReference type="ARBA" id="ARBA00022737"/>
    </source>
</evidence>
<keyword evidence="5 11" id="KW-0863">Zinc-finger</keyword>
<dbReference type="Pfam" id="PF02023">
    <property type="entry name" value="SCAN"/>
    <property type="match status" value="1"/>
</dbReference>
<feature type="domain" description="C2H2-type" evidence="14">
    <location>
        <begin position="314"/>
        <end position="341"/>
    </location>
</feature>
<dbReference type="GO" id="GO:0008270">
    <property type="term" value="F:zinc ion binding"/>
    <property type="evidence" value="ECO:0007669"/>
    <property type="project" value="UniProtKB-KW"/>
</dbReference>
<feature type="domain" description="C2H2-type" evidence="14">
    <location>
        <begin position="342"/>
        <end position="369"/>
    </location>
</feature>
<protein>
    <submittedName>
        <fullName evidence="17 18">Zinc finger and SCAN domain-containing protein 4-like</fullName>
    </submittedName>
</protein>
<sequence length="441" mass="49381">MASQPRISFQGEPSGNDRGSGNLDLKPSQGSAIHEGEENSEFPGTQLSLFQNSNNSCARQELQRLYKLFHSWLQPEKHSKNEIISQLVLGQFLISGHCSDRSVLQEKWNASGRNLQKFMEDVTDDGMKPPGLVHVHMQGQEALFSENMPLREVIVHFTKHLLTGTPVGENVGTPFWTPQGTSVETGQREKGNEDKENGGNVSSKTCQANDSITSQSDQTPFLLIVQEENCPRLEEGGVSLENPLCSRRAGPGTSRSQEGSLKGPSYEDVLLEEPGFLSGPDQVTLEPVPAHRSTEGKSACEEQRKGFHGVQKAYKCEDCPKVFRYFSRLKVHQRRHRNERTFVCAECNKGFFQASDLRVHQKTHTGEKPFLCSTCKAAFSHKTNLRAHERIHTGEKPYACPLCRRSYRQSSTYHRHLRTHRKVALRSVPSMPQASLATALM</sequence>
<dbReference type="PROSITE" id="PS50804">
    <property type="entry name" value="SCAN_BOX"/>
    <property type="match status" value="1"/>
</dbReference>
<dbReference type="PANTHER" id="PTHR23235">
    <property type="entry name" value="KRUEPPEL-LIKE TRANSCRIPTION FACTOR"/>
    <property type="match status" value="1"/>
</dbReference>
<dbReference type="GeneID" id="102522042"/>
<dbReference type="AlphaFoldDB" id="A0A8B6YDA1"/>
<dbReference type="InterPro" id="IPR036236">
    <property type="entry name" value="Znf_C2H2_sf"/>
</dbReference>
<dbReference type="FunFam" id="3.30.160.60:FF:000710">
    <property type="entry name" value="Zinc finger protein 768"/>
    <property type="match status" value="1"/>
</dbReference>
<keyword evidence="4" id="KW-0677">Repeat</keyword>
<dbReference type="SUPFAM" id="SSF47353">
    <property type="entry name" value="Retrovirus capsid dimerization domain-like"/>
    <property type="match status" value="1"/>
</dbReference>
<evidence type="ECO:0000256" key="11">
    <source>
        <dbReference type="PROSITE-ProRule" id="PRU00042"/>
    </source>
</evidence>
<evidence type="ECO:0000313" key="16">
    <source>
        <dbReference type="Proteomes" id="UP000694856"/>
    </source>
</evidence>
<dbReference type="PANTHER" id="PTHR23235:SF152">
    <property type="entry name" value="SI:DKEY-210J14.3"/>
    <property type="match status" value="1"/>
</dbReference>
<feature type="domain" description="SCAN box" evidence="15">
    <location>
        <begin position="59"/>
        <end position="122"/>
    </location>
</feature>
<dbReference type="RefSeq" id="XP_006182040.2">
    <property type="nucleotide sequence ID" value="XM_006181978.3"/>
</dbReference>
<keyword evidence="16" id="KW-1185">Reference proteome</keyword>
<evidence type="ECO:0000256" key="3">
    <source>
        <dbReference type="ARBA" id="ARBA00022723"/>
    </source>
</evidence>
<comment type="similarity">
    <text evidence="2">Belongs to the krueppel C2H2-type zinc-finger protein family.</text>
</comment>
<dbReference type="GO" id="GO:0000978">
    <property type="term" value="F:RNA polymerase II cis-regulatory region sequence-specific DNA binding"/>
    <property type="evidence" value="ECO:0007669"/>
    <property type="project" value="TreeGrafter"/>
</dbReference>
<feature type="compositionally biased region" description="Polar residues" evidence="13">
    <location>
        <begin position="1"/>
        <end position="19"/>
    </location>
</feature>
<organism evidence="16 17">
    <name type="scientific">Camelus ferus</name>
    <name type="common">Wild bactrian camel</name>
    <name type="synonym">Camelus bactrianus ferus</name>
    <dbReference type="NCBI Taxonomy" id="419612"/>
    <lineage>
        <taxon>Eukaryota</taxon>
        <taxon>Metazoa</taxon>
        <taxon>Chordata</taxon>
        <taxon>Craniata</taxon>
        <taxon>Vertebrata</taxon>
        <taxon>Euteleostomi</taxon>
        <taxon>Mammalia</taxon>
        <taxon>Eutheria</taxon>
        <taxon>Laurasiatheria</taxon>
        <taxon>Artiodactyla</taxon>
        <taxon>Tylopoda</taxon>
        <taxon>Camelidae</taxon>
        <taxon>Camelus</taxon>
    </lineage>
</organism>
<dbReference type="RefSeq" id="XP_032343365.1">
    <property type="nucleotide sequence ID" value="XM_032487474.1"/>
</dbReference>
<dbReference type="Gene3D" id="3.30.160.60">
    <property type="entry name" value="Classic Zinc Finger"/>
    <property type="match status" value="4"/>
</dbReference>
<gene>
    <name evidence="17 18" type="primary">LOC102522042</name>
</gene>
<dbReference type="InterPro" id="IPR038269">
    <property type="entry name" value="SCAN_sf"/>
</dbReference>
<dbReference type="Gene3D" id="1.10.4020.10">
    <property type="entry name" value="DNA breaking-rejoining enzymes"/>
    <property type="match status" value="1"/>
</dbReference>
<evidence type="ECO:0000256" key="2">
    <source>
        <dbReference type="ARBA" id="ARBA00006991"/>
    </source>
</evidence>
<evidence type="ECO:0000256" key="7">
    <source>
        <dbReference type="ARBA" id="ARBA00023015"/>
    </source>
</evidence>
<dbReference type="KEGG" id="cfr:102522042"/>
<dbReference type="SMART" id="SM00431">
    <property type="entry name" value="SCAN"/>
    <property type="match status" value="1"/>
</dbReference>
<feature type="domain" description="C2H2-type" evidence="14">
    <location>
        <begin position="370"/>
        <end position="397"/>
    </location>
</feature>
<evidence type="ECO:0000256" key="13">
    <source>
        <dbReference type="SAM" id="MobiDB-lite"/>
    </source>
</evidence>
<feature type="compositionally biased region" description="Polar residues" evidence="13">
    <location>
        <begin position="176"/>
        <end position="185"/>
    </location>
</feature>
<feature type="region of interest" description="Disordered" evidence="13">
    <location>
        <begin position="170"/>
        <end position="213"/>
    </location>
</feature>
<evidence type="ECO:0000256" key="1">
    <source>
        <dbReference type="ARBA" id="ARBA00004123"/>
    </source>
</evidence>
<proteinExistence type="inferred from homology"/>
<evidence type="ECO:0000259" key="15">
    <source>
        <dbReference type="PROSITE" id="PS50804"/>
    </source>
</evidence>
<dbReference type="FunFam" id="1.10.4020.10:FF:000004">
    <property type="entry name" value="Zinc finger and SCAN domain containing 4"/>
    <property type="match status" value="1"/>
</dbReference>
<evidence type="ECO:0000259" key="14">
    <source>
        <dbReference type="PROSITE" id="PS50157"/>
    </source>
</evidence>
<name>A0A8B6YDA1_CAMFR</name>
<evidence type="ECO:0000313" key="17">
    <source>
        <dbReference type="RefSeq" id="XP_006182040.2"/>
    </source>
</evidence>
<reference evidence="17 18" key="1">
    <citation type="submission" date="2025-04" db="UniProtKB">
        <authorList>
            <consortium name="RefSeq"/>
        </authorList>
    </citation>
    <scope>IDENTIFICATION</scope>
    <source>
        <tissue evidence="17 18">Ear skin</tissue>
    </source>
</reference>
<feature type="region of interest" description="Disordered" evidence="13">
    <location>
        <begin position="241"/>
        <end position="263"/>
    </location>
</feature>
<dbReference type="FunFam" id="3.30.160.60:FF:001615">
    <property type="entry name" value="Zinc finger and SCAN domain containing 4"/>
    <property type="match status" value="1"/>
</dbReference>